<dbReference type="RefSeq" id="WP_377305673.1">
    <property type="nucleotide sequence ID" value="NZ_CP180191.1"/>
</dbReference>
<organism evidence="6 7">
    <name type="scientific">Piscinibacterium candidicorallinum</name>
    <dbReference type="NCBI Taxonomy" id="1793872"/>
    <lineage>
        <taxon>Bacteria</taxon>
        <taxon>Pseudomonadati</taxon>
        <taxon>Pseudomonadota</taxon>
        <taxon>Betaproteobacteria</taxon>
        <taxon>Burkholderiales</taxon>
        <taxon>Piscinibacterium</taxon>
    </lineage>
</organism>
<feature type="domain" description="Soluble ligand binding" evidence="5">
    <location>
        <begin position="554"/>
        <end position="597"/>
    </location>
</feature>
<dbReference type="Pfam" id="PF10531">
    <property type="entry name" value="SLBB"/>
    <property type="match status" value="4"/>
</dbReference>
<dbReference type="InterPro" id="IPR049712">
    <property type="entry name" value="Poly_export"/>
</dbReference>
<name>A0ABV7H9J6_9BURK</name>
<feature type="domain" description="Polysaccharide export protein N-terminal" evidence="4">
    <location>
        <begin position="140"/>
        <end position="211"/>
    </location>
</feature>
<feature type="domain" description="Soluble ligand binding" evidence="5">
    <location>
        <begin position="305"/>
        <end position="350"/>
    </location>
</feature>
<comment type="caution">
    <text evidence="6">The sequence shown here is derived from an EMBL/GenBank/DDBJ whole genome shotgun (WGS) entry which is preliminary data.</text>
</comment>
<dbReference type="InterPro" id="IPR019554">
    <property type="entry name" value="Soluble_ligand-bd"/>
</dbReference>
<feature type="compositionally biased region" description="Polar residues" evidence="2">
    <location>
        <begin position="78"/>
        <end position="94"/>
    </location>
</feature>
<protein>
    <submittedName>
        <fullName evidence="6">SLBB domain-containing protein</fullName>
    </submittedName>
</protein>
<evidence type="ECO:0000313" key="7">
    <source>
        <dbReference type="Proteomes" id="UP001595556"/>
    </source>
</evidence>
<dbReference type="PANTHER" id="PTHR33619">
    <property type="entry name" value="POLYSACCHARIDE EXPORT PROTEIN GFCE-RELATED"/>
    <property type="match status" value="1"/>
</dbReference>
<evidence type="ECO:0000259" key="5">
    <source>
        <dbReference type="Pfam" id="PF10531"/>
    </source>
</evidence>
<feature type="chain" id="PRO_5046201794" evidence="3">
    <location>
        <begin position="37"/>
        <end position="801"/>
    </location>
</feature>
<sequence length="801" mass="86389">MHQWFWRQMAIINVFSRVARCAGAFVLLGLCSVSSAQQQTSPEDLRGALQSQQPSGVPRIVSREATDVRRDLPAAHSVQATGTQAQQSPLSSRQIDGLPPKAPPTEFETFVESSVGQPLRRFGSAYFESSREGMFELDAAVPADYVVGPGDEVWIRASGQIEMDVRARVDRTGAVVIPRVGVVPVAGVRQDQLSAHISAAVSRTFKGFDLNATIGTVRGARVLVVGQAKRPGSYTLSGLTTFANAVFASGGPSGAGSMRKIQLRRGGQLVAELDLYDLLLRGETKQDVRIQSGDVIFYAPIGRQIAVTGAVNAPGIFELGAGAQSLADAIAFAGGLSTTASGQRVVMERIQDRNARRVEELSLDAAGLAKPLADGDLVRVFSVSPQFANDVNLRGFVAQPARLAWREGMRVSDVIPDRAALVSREYWLRRNGAVASSSLTPWQVRTQGGAMDEPSGGSDSYMRLRRGEVQETVQNRAAQSLAQEIRRQESINWDYALIERRSEDSSTELIPFDLGKAVLERNPASDVPLRPGDTITVFSTSDIRVPVSKQSRVVRLEGEFIRPGVYRARPGETLRQLVERVGGLAPTAYLPAAELTRESTRVAQQQRLRELADRLERELQIASSNRAGGAGTDAAAVAAQQAAQSAFVSRIRSVQATGRIVLELPETPSAGDLPAIPIEDGDTFFVPTRPSVVSVLGAVYNEGAFLHTDAKNVADYLGQAGGPTRTADDSRIYVVGADGAVSQRPGSWFGIRSGKRLLPGDTIVVPETLDRYAFTRELKDWSQIFYQFALGVAGLRSLRGL</sequence>
<evidence type="ECO:0000259" key="4">
    <source>
        <dbReference type="Pfam" id="PF02563"/>
    </source>
</evidence>
<evidence type="ECO:0000313" key="6">
    <source>
        <dbReference type="EMBL" id="MFC3149140.1"/>
    </source>
</evidence>
<feature type="domain" description="Soluble ligand binding" evidence="5">
    <location>
        <begin position="222"/>
        <end position="267"/>
    </location>
</feature>
<keyword evidence="1 3" id="KW-0732">Signal</keyword>
<dbReference type="PANTHER" id="PTHR33619:SF3">
    <property type="entry name" value="POLYSACCHARIDE EXPORT PROTEIN GFCE-RELATED"/>
    <property type="match status" value="1"/>
</dbReference>
<dbReference type="InterPro" id="IPR003715">
    <property type="entry name" value="Poly_export_N"/>
</dbReference>
<evidence type="ECO:0000256" key="3">
    <source>
        <dbReference type="SAM" id="SignalP"/>
    </source>
</evidence>
<proteinExistence type="predicted"/>
<evidence type="ECO:0000256" key="1">
    <source>
        <dbReference type="ARBA" id="ARBA00022729"/>
    </source>
</evidence>
<feature type="domain" description="Soluble ligand binding" evidence="5">
    <location>
        <begin position="692"/>
        <end position="740"/>
    </location>
</feature>
<feature type="signal peptide" evidence="3">
    <location>
        <begin position="1"/>
        <end position="36"/>
    </location>
</feature>
<reference evidence="7" key="1">
    <citation type="journal article" date="2019" name="Int. J. Syst. Evol. Microbiol.">
        <title>The Global Catalogue of Microorganisms (GCM) 10K type strain sequencing project: providing services to taxonomists for standard genome sequencing and annotation.</title>
        <authorList>
            <consortium name="The Broad Institute Genomics Platform"/>
            <consortium name="The Broad Institute Genome Sequencing Center for Infectious Disease"/>
            <person name="Wu L."/>
            <person name="Ma J."/>
        </authorList>
    </citation>
    <scope>NUCLEOTIDE SEQUENCE [LARGE SCALE GENOMIC DNA]</scope>
    <source>
        <strain evidence="7">KCTC 52168</strain>
    </source>
</reference>
<accession>A0ABV7H9J6</accession>
<dbReference type="Pfam" id="PF02563">
    <property type="entry name" value="Poly_export"/>
    <property type="match status" value="1"/>
</dbReference>
<dbReference type="Gene3D" id="3.30.1950.10">
    <property type="entry name" value="wza like domain"/>
    <property type="match status" value="1"/>
</dbReference>
<gene>
    <name evidence="6" type="ORF">ACFOEN_16075</name>
</gene>
<keyword evidence="7" id="KW-1185">Reference proteome</keyword>
<feature type="region of interest" description="Disordered" evidence="2">
    <location>
        <begin position="73"/>
        <end position="102"/>
    </location>
</feature>
<dbReference type="Proteomes" id="UP001595556">
    <property type="component" value="Unassembled WGS sequence"/>
</dbReference>
<dbReference type="EMBL" id="JBHRTI010000010">
    <property type="protein sequence ID" value="MFC3149140.1"/>
    <property type="molecule type" value="Genomic_DNA"/>
</dbReference>
<evidence type="ECO:0000256" key="2">
    <source>
        <dbReference type="SAM" id="MobiDB-lite"/>
    </source>
</evidence>
<dbReference type="Gene3D" id="3.10.560.10">
    <property type="entry name" value="Outer membrane lipoprotein wza domain like"/>
    <property type="match status" value="4"/>
</dbReference>